<evidence type="ECO:0000256" key="6">
    <source>
        <dbReference type="SAM" id="Phobius"/>
    </source>
</evidence>
<accession>A0ABR2JJC0</accession>
<reference evidence="8 9" key="1">
    <citation type="submission" date="2024-04" db="EMBL/GenBank/DDBJ databases">
        <title>Tritrichomonas musculus Genome.</title>
        <authorList>
            <person name="Alves-Ferreira E."/>
            <person name="Grigg M."/>
            <person name="Lorenzi H."/>
            <person name="Galac M."/>
        </authorList>
    </citation>
    <scope>NUCLEOTIDE SEQUENCE [LARGE SCALE GENOMIC DNA]</scope>
    <source>
        <strain evidence="8 9">EAF2021</strain>
    </source>
</reference>
<evidence type="ECO:0000256" key="1">
    <source>
        <dbReference type="ARBA" id="ARBA00004651"/>
    </source>
</evidence>
<evidence type="ECO:0000313" key="9">
    <source>
        <dbReference type="Proteomes" id="UP001470230"/>
    </source>
</evidence>
<dbReference type="Gene3D" id="3.40.720.10">
    <property type="entry name" value="Alkaline Phosphatase, subunit A"/>
    <property type="match status" value="1"/>
</dbReference>
<evidence type="ECO:0000313" key="8">
    <source>
        <dbReference type="EMBL" id="KAK8877854.1"/>
    </source>
</evidence>
<dbReference type="EMBL" id="JAPFFF010000011">
    <property type="protein sequence ID" value="KAK8877854.1"/>
    <property type="molecule type" value="Genomic_DNA"/>
</dbReference>
<evidence type="ECO:0000256" key="5">
    <source>
        <dbReference type="ARBA" id="ARBA00023136"/>
    </source>
</evidence>
<keyword evidence="9" id="KW-1185">Reference proteome</keyword>
<feature type="domain" description="Sulfatase N-terminal" evidence="7">
    <location>
        <begin position="248"/>
        <end position="527"/>
    </location>
</feature>
<evidence type="ECO:0000256" key="4">
    <source>
        <dbReference type="ARBA" id="ARBA00022989"/>
    </source>
</evidence>
<dbReference type="InterPro" id="IPR017850">
    <property type="entry name" value="Alkaline_phosphatase_core_sf"/>
</dbReference>
<dbReference type="SUPFAM" id="SSF53649">
    <property type="entry name" value="Alkaline phosphatase-like"/>
    <property type="match status" value="1"/>
</dbReference>
<proteinExistence type="predicted"/>
<dbReference type="Pfam" id="PF00884">
    <property type="entry name" value="Sulfatase"/>
    <property type="match status" value="1"/>
</dbReference>
<sequence length="588" mass="69924">MQKSYCFSISLLDFALLEGVLFLCEFIQLLNGEKQFNFFFHLLFFSINNVFISIFKQYSSDTSTQFKNNLLKFSFPKFFNFFIIVYHFVETGSYVFSKHDIDFQVLSSFSLGYVFKQHIDFLFYFLILFFFILFIISIQTNRIIYQFLFSFLLILSIFDIVLFFPFFIIAYRSLYPFNDVRFHDYPLLVQYSKYPATTTLRSDYSEIFESPNVRSHSKSLINIHNKNKLRTKPPTPFNLTSPHLRPKRNLIIIQMESLELQSLGAFNSRVRTMMPFLSNFSQRGTFMENVEPQPFTLWTAGSIFSTHCGLPHVISDQIWRAMSTKYISKWPKLPCLPHHFLNVGYNLYFSTAGDMSLMGITDFFKQSGFETEDASVHHFIHDYDFYNYATQRLFKVKIDSTQNVDHLIKRFTVKEPFLYIFNNEDTHPFFYVDKRCKPNKKAGNLENSVNCLDKLLKIFFEAFEKSDFFERTDVLMYGDHPAYGNQNKYYRDPRKMLMFFPYLEKRRIKKKVTLYDVAPTILDMMGMEYFPPYPYGANMFDDEVVGNFPKNDEFNFIYAKILDKSNQNLKCFQKGICGDNWQYYRTRV</sequence>
<evidence type="ECO:0000256" key="3">
    <source>
        <dbReference type="ARBA" id="ARBA00022692"/>
    </source>
</evidence>
<feature type="transmembrane region" description="Helical" evidence="6">
    <location>
        <begin position="147"/>
        <end position="171"/>
    </location>
</feature>
<organism evidence="8 9">
    <name type="scientific">Tritrichomonas musculus</name>
    <dbReference type="NCBI Taxonomy" id="1915356"/>
    <lineage>
        <taxon>Eukaryota</taxon>
        <taxon>Metamonada</taxon>
        <taxon>Parabasalia</taxon>
        <taxon>Tritrichomonadida</taxon>
        <taxon>Tritrichomonadidae</taxon>
        <taxon>Tritrichomonas</taxon>
    </lineage>
</organism>
<comment type="caution">
    <text evidence="8">The sequence shown here is derived from an EMBL/GenBank/DDBJ whole genome shotgun (WGS) entry which is preliminary data.</text>
</comment>
<evidence type="ECO:0000256" key="2">
    <source>
        <dbReference type="ARBA" id="ARBA00022475"/>
    </source>
</evidence>
<name>A0ABR2JJC0_9EUKA</name>
<evidence type="ECO:0000259" key="7">
    <source>
        <dbReference type="Pfam" id="PF00884"/>
    </source>
</evidence>
<dbReference type="Proteomes" id="UP001470230">
    <property type="component" value="Unassembled WGS sequence"/>
</dbReference>
<dbReference type="InterPro" id="IPR050448">
    <property type="entry name" value="OpgB/LTA_synthase_biosynth"/>
</dbReference>
<dbReference type="PANTHER" id="PTHR47371">
    <property type="entry name" value="LIPOTEICHOIC ACID SYNTHASE"/>
    <property type="match status" value="1"/>
</dbReference>
<keyword evidence="4 6" id="KW-1133">Transmembrane helix</keyword>
<keyword evidence="5 6" id="KW-0472">Membrane</keyword>
<comment type="subcellular location">
    <subcellularLocation>
        <location evidence="1">Cell membrane</location>
        <topology evidence="1">Multi-pass membrane protein</topology>
    </subcellularLocation>
</comment>
<keyword evidence="3 6" id="KW-0812">Transmembrane</keyword>
<dbReference type="InterPro" id="IPR000917">
    <property type="entry name" value="Sulfatase_N"/>
</dbReference>
<keyword evidence="2" id="KW-1003">Cell membrane</keyword>
<feature type="transmembrane region" description="Helical" evidence="6">
    <location>
        <begin position="70"/>
        <end position="89"/>
    </location>
</feature>
<protein>
    <recommendedName>
        <fullName evidence="7">Sulfatase N-terminal domain-containing protein</fullName>
    </recommendedName>
</protein>
<gene>
    <name evidence="8" type="ORF">M9Y10_004617</name>
</gene>
<feature type="transmembrane region" description="Helical" evidence="6">
    <location>
        <begin position="38"/>
        <end position="58"/>
    </location>
</feature>
<dbReference type="PANTHER" id="PTHR47371:SF3">
    <property type="entry name" value="PHOSPHOGLYCEROL TRANSFERASE I"/>
    <property type="match status" value="1"/>
</dbReference>
<feature type="transmembrane region" description="Helical" evidence="6">
    <location>
        <begin position="121"/>
        <end position="140"/>
    </location>
</feature>